<gene>
    <name evidence="1" type="ORF">JQN70_16015</name>
</gene>
<dbReference type="RefSeq" id="WP_204132360.1">
    <property type="nucleotide sequence ID" value="NZ_JAFDVD010000017.1"/>
</dbReference>
<keyword evidence="2" id="KW-1185">Reference proteome</keyword>
<sequence length="210" mass="21723">MQLTADAVAVAGTRSPLVRPTSFIAPPARVTAVAGDPGYGQVALALALAGRMPLSAGEVRLDGSTDPGVLQRHVALVDVPEVSAPEDGLAVHHVVAEELAFAGRPSGRRAVAAFLARHGVLAAADEPFERLGAEERVRVLTSAAAERAATRVLVVTNPDRRGGDPRLWWPILGAHAASGLTVVVQLTHATMRQLALPVRAELGSTEAVAA</sequence>
<evidence type="ECO:0000313" key="2">
    <source>
        <dbReference type="Proteomes" id="UP001430172"/>
    </source>
</evidence>
<comment type="caution">
    <text evidence="1">The sequence shown here is derived from an EMBL/GenBank/DDBJ whole genome shotgun (WGS) entry which is preliminary data.</text>
</comment>
<dbReference type="EMBL" id="JAFDVD010000017">
    <property type="protein sequence ID" value="MBM6401904.1"/>
    <property type="molecule type" value="Genomic_DNA"/>
</dbReference>
<protein>
    <recommendedName>
        <fullName evidence="3">ABC transporter ATP-binding protein</fullName>
    </recommendedName>
</protein>
<organism evidence="1 2">
    <name type="scientific">Phycicoccus sonneratiae</name>
    <dbReference type="NCBI Taxonomy" id="2807628"/>
    <lineage>
        <taxon>Bacteria</taxon>
        <taxon>Bacillati</taxon>
        <taxon>Actinomycetota</taxon>
        <taxon>Actinomycetes</taxon>
        <taxon>Micrococcales</taxon>
        <taxon>Intrasporangiaceae</taxon>
        <taxon>Phycicoccus</taxon>
    </lineage>
</organism>
<reference evidence="1" key="1">
    <citation type="submission" date="2021-02" db="EMBL/GenBank/DDBJ databases">
        <title>Phycicoccus sp. MQZ13P-5T, whole genome shotgun sequence.</title>
        <authorList>
            <person name="Tuo L."/>
        </authorList>
    </citation>
    <scope>NUCLEOTIDE SEQUENCE</scope>
    <source>
        <strain evidence="1">MQZ13P-5</strain>
    </source>
</reference>
<dbReference type="Proteomes" id="UP001430172">
    <property type="component" value="Unassembled WGS sequence"/>
</dbReference>
<dbReference type="SUPFAM" id="SSF52540">
    <property type="entry name" value="P-loop containing nucleoside triphosphate hydrolases"/>
    <property type="match status" value="1"/>
</dbReference>
<accession>A0ABS2CS20</accession>
<evidence type="ECO:0000313" key="1">
    <source>
        <dbReference type="EMBL" id="MBM6401904.1"/>
    </source>
</evidence>
<proteinExistence type="predicted"/>
<dbReference type="Gene3D" id="3.40.50.300">
    <property type="entry name" value="P-loop containing nucleotide triphosphate hydrolases"/>
    <property type="match status" value="1"/>
</dbReference>
<dbReference type="InterPro" id="IPR027417">
    <property type="entry name" value="P-loop_NTPase"/>
</dbReference>
<evidence type="ECO:0008006" key="3">
    <source>
        <dbReference type="Google" id="ProtNLM"/>
    </source>
</evidence>
<name>A0ABS2CS20_9MICO</name>